<organism evidence="1 2">
    <name type="scientific">Cystobacter fuscus (strain ATCC 25194 / DSM 2262 / NBRC 100088 / M29)</name>
    <dbReference type="NCBI Taxonomy" id="1242864"/>
    <lineage>
        <taxon>Bacteria</taxon>
        <taxon>Pseudomonadati</taxon>
        <taxon>Myxococcota</taxon>
        <taxon>Myxococcia</taxon>
        <taxon>Myxococcales</taxon>
        <taxon>Cystobacterineae</taxon>
        <taxon>Archangiaceae</taxon>
        <taxon>Cystobacter</taxon>
    </lineage>
</organism>
<comment type="caution">
    <text evidence="1">The sequence shown here is derived from an EMBL/GenBank/DDBJ whole genome shotgun (WGS) entry which is preliminary data.</text>
</comment>
<evidence type="ECO:0000313" key="2">
    <source>
        <dbReference type="Proteomes" id="UP000011682"/>
    </source>
</evidence>
<dbReference type="AlphaFoldDB" id="S9QR64"/>
<reference evidence="1" key="1">
    <citation type="submission" date="2013-05" db="EMBL/GenBank/DDBJ databases">
        <title>Genome assembly of Cystobacter fuscus DSM 2262.</title>
        <authorList>
            <person name="Sharma G."/>
            <person name="Khatri I."/>
            <person name="Kaur C."/>
            <person name="Mayilraj S."/>
            <person name="Subramanian S."/>
        </authorList>
    </citation>
    <scope>NUCLEOTIDE SEQUENCE [LARGE SCALE GENOMIC DNA]</scope>
    <source>
        <strain evidence="1">DSM 2262</strain>
    </source>
</reference>
<dbReference type="Gene3D" id="3.30.60.140">
    <property type="match status" value="1"/>
</dbReference>
<proteinExistence type="predicted"/>
<protein>
    <submittedName>
        <fullName evidence="1">PvcA protein</fullName>
    </submittedName>
</protein>
<dbReference type="OrthoDB" id="860574at2"/>
<dbReference type="Pfam" id="PF05141">
    <property type="entry name" value="DIT1_PvcA"/>
    <property type="match status" value="1"/>
</dbReference>
<dbReference type="InterPro" id="IPR007817">
    <property type="entry name" value="Isocyanide_synthase_DIT1"/>
</dbReference>
<dbReference type="EMBL" id="ANAH02000004">
    <property type="protein sequence ID" value="EPX63804.1"/>
    <property type="molecule type" value="Genomic_DNA"/>
</dbReference>
<dbReference type="RefSeq" id="WP_002632709.1">
    <property type="nucleotide sequence ID" value="NZ_ANAH02000004.1"/>
</dbReference>
<keyword evidence="2" id="KW-1185">Reference proteome</keyword>
<dbReference type="PANTHER" id="PTHR37285">
    <property type="entry name" value="SPORE WALL MATURATION PROTEIN DIT1"/>
    <property type="match status" value="1"/>
</dbReference>
<evidence type="ECO:0000313" key="1">
    <source>
        <dbReference type="EMBL" id="EPX63804.1"/>
    </source>
</evidence>
<dbReference type="eggNOG" id="COG3207">
    <property type="taxonomic scope" value="Bacteria"/>
</dbReference>
<dbReference type="InterPro" id="IPR017133">
    <property type="entry name" value="PvcA"/>
</dbReference>
<dbReference type="PANTHER" id="PTHR37285:SF5">
    <property type="entry name" value="SPORE WALL MATURATION PROTEIN DIT1"/>
    <property type="match status" value="1"/>
</dbReference>
<dbReference type="Proteomes" id="UP000011682">
    <property type="component" value="Unassembled WGS sequence"/>
</dbReference>
<name>S9QR64_CYSF2</name>
<sequence>MRPAVQKTGDVSLIARQLLGMVFRFRRLSSGHDEACVQSPCEQCFAPHLEQVKRCVARGEPLHLILPAFPAKSPNPRKVLGPLPDMAEQVALGFLQSLCEHLGHVYAPGARLTICSDGRVFSDLVSVRDEDVTHYKRELVRLLDDIGGSAISLYTLEDLFGGIDHDEMRRRLTAQYATPLEALRWQVQSEPDARNLFNGIHRFLFEDQVVLRPAESRNKLRQSTQELAYKTIQRSNAWSRLIAERFPNALRLSIHPQPLHSSKLGIHLVGTKDNWLTPWHGVVLDTGKGLMLVKRQDAELMKATLVMREQRPSHFVAPSALQEHVG</sequence>
<gene>
    <name evidence="1" type="ORF">D187_004933</name>
</gene>
<dbReference type="PIRSF" id="PIRSF037196">
    <property type="entry name" value="Pyoverdine_chromoph_PvcA"/>
    <property type="match status" value="1"/>
</dbReference>
<accession>S9QR64</accession>